<dbReference type="PANTHER" id="PTHR30212">
    <property type="entry name" value="PROTEIN YIIM"/>
    <property type="match status" value="1"/>
</dbReference>
<dbReference type="InterPro" id="IPR005302">
    <property type="entry name" value="MoCF_Sase_C"/>
</dbReference>
<dbReference type="SUPFAM" id="SSF50800">
    <property type="entry name" value="PK beta-barrel domain-like"/>
    <property type="match status" value="1"/>
</dbReference>
<dbReference type="InterPro" id="IPR052353">
    <property type="entry name" value="Benzoxazolinone_Detox_Enz"/>
</dbReference>
<gene>
    <name evidence="2" type="ORF">TL08_21485</name>
</gene>
<name>A0AAC9N019_9PSEU</name>
<reference evidence="3" key="1">
    <citation type="submission" date="2016-03" db="EMBL/GenBank/DDBJ databases">
        <title>Complete genome sequence of the type strain Actinoalloteichus hymeniacidonis DSM 45092.</title>
        <authorList>
            <person name="Schaffert L."/>
            <person name="Albersmeier A."/>
            <person name="Winkler A."/>
            <person name="Kalinowski J."/>
            <person name="Zotchev S."/>
            <person name="Ruckert C."/>
        </authorList>
    </citation>
    <scope>NUCLEOTIDE SEQUENCE [LARGE SCALE GENOMIC DNA]</scope>
    <source>
        <strain evidence="3">HPA177(T) (DSM 45092(T))</strain>
    </source>
</reference>
<accession>A0AAC9N019</accession>
<dbReference type="GO" id="GO:0030151">
    <property type="term" value="F:molybdenum ion binding"/>
    <property type="evidence" value="ECO:0007669"/>
    <property type="project" value="InterPro"/>
</dbReference>
<dbReference type="RefSeq" id="WP_069851540.1">
    <property type="nucleotide sequence ID" value="NZ_CP014859.1"/>
</dbReference>
<protein>
    <recommendedName>
        <fullName evidence="1">MOSC domain-containing protein</fullName>
    </recommendedName>
</protein>
<dbReference type="GO" id="GO:0030170">
    <property type="term" value="F:pyridoxal phosphate binding"/>
    <property type="evidence" value="ECO:0007669"/>
    <property type="project" value="InterPro"/>
</dbReference>
<dbReference type="AlphaFoldDB" id="A0AAC9N019"/>
<dbReference type="InterPro" id="IPR011037">
    <property type="entry name" value="Pyrv_Knase-like_insert_dom_sf"/>
</dbReference>
<evidence type="ECO:0000313" key="2">
    <source>
        <dbReference type="EMBL" id="AOS65084.1"/>
    </source>
</evidence>
<evidence type="ECO:0000259" key="1">
    <source>
        <dbReference type="PROSITE" id="PS51340"/>
    </source>
</evidence>
<dbReference type="GO" id="GO:0003824">
    <property type="term" value="F:catalytic activity"/>
    <property type="evidence" value="ECO:0007669"/>
    <property type="project" value="InterPro"/>
</dbReference>
<dbReference type="Gene3D" id="2.40.33.20">
    <property type="entry name" value="PK beta-barrel domain-like"/>
    <property type="match status" value="1"/>
</dbReference>
<dbReference type="EMBL" id="CP014859">
    <property type="protein sequence ID" value="AOS65084.1"/>
    <property type="molecule type" value="Genomic_DNA"/>
</dbReference>
<dbReference type="PROSITE" id="PS51340">
    <property type="entry name" value="MOSC"/>
    <property type="match status" value="1"/>
</dbReference>
<sequence>MSTVSSVNLAMVHTADWAGKLGSTGIDKRPASGRIRIESTGVTGDTVVNKVDHGRWFQAVYAFDSEDLAHWSSELGMELTPGKAGENLTTSEIDIDDAVIGQRLRFGDAVLRVTGPRVPCQVFAGFWDVRGLAKKFTAHGRPGTYLAVEEPGEVWAGAPIEVLSTPEHGVTVAEVFAVSRGRRYELSEHVAQALDDLPPEWAEEVRTRIALGAVSA</sequence>
<dbReference type="Proteomes" id="UP000095210">
    <property type="component" value="Chromosome"/>
</dbReference>
<dbReference type="KEGG" id="ahm:TL08_21485"/>
<keyword evidence="3" id="KW-1185">Reference proteome</keyword>
<evidence type="ECO:0000313" key="3">
    <source>
        <dbReference type="Proteomes" id="UP000095210"/>
    </source>
</evidence>
<organism evidence="2 3">
    <name type="scientific">Actinoalloteichus hymeniacidonis</name>
    <dbReference type="NCBI Taxonomy" id="340345"/>
    <lineage>
        <taxon>Bacteria</taxon>
        <taxon>Bacillati</taxon>
        <taxon>Actinomycetota</taxon>
        <taxon>Actinomycetes</taxon>
        <taxon>Pseudonocardiales</taxon>
        <taxon>Pseudonocardiaceae</taxon>
        <taxon>Actinoalloteichus</taxon>
    </lineage>
</organism>
<proteinExistence type="predicted"/>
<dbReference type="PANTHER" id="PTHR30212:SF2">
    <property type="entry name" value="PROTEIN YIIM"/>
    <property type="match status" value="1"/>
</dbReference>
<dbReference type="Pfam" id="PF03473">
    <property type="entry name" value="MOSC"/>
    <property type="match status" value="1"/>
</dbReference>
<feature type="domain" description="MOSC" evidence="1">
    <location>
        <begin position="29"/>
        <end position="163"/>
    </location>
</feature>